<keyword evidence="1" id="KW-0812">Transmembrane</keyword>
<dbReference type="Proteomes" id="UP000285773">
    <property type="component" value="Unassembled WGS sequence"/>
</dbReference>
<evidence type="ECO:0000313" key="2">
    <source>
        <dbReference type="EMBL" id="RHC94320.1"/>
    </source>
</evidence>
<feature type="transmembrane region" description="Helical" evidence="1">
    <location>
        <begin position="15"/>
        <end position="34"/>
    </location>
</feature>
<evidence type="ECO:0000313" key="3">
    <source>
        <dbReference type="Proteomes" id="UP000285773"/>
    </source>
</evidence>
<feature type="transmembrane region" description="Helical" evidence="1">
    <location>
        <begin position="119"/>
        <end position="140"/>
    </location>
</feature>
<feature type="transmembrane region" description="Helical" evidence="1">
    <location>
        <begin position="152"/>
        <end position="172"/>
    </location>
</feature>
<comment type="caution">
    <text evidence="2">The sequence shown here is derived from an EMBL/GenBank/DDBJ whole genome shotgun (WGS) entry which is preliminary data.</text>
</comment>
<name>A0A414CH61_STRPA</name>
<feature type="transmembrane region" description="Helical" evidence="1">
    <location>
        <begin position="40"/>
        <end position="59"/>
    </location>
</feature>
<dbReference type="AlphaFoldDB" id="A0A414CH61"/>
<protein>
    <submittedName>
        <fullName evidence="2">ABC transporter</fullName>
    </submittedName>
</protein>
<gene>
    <name evidence="2" type="ORF">DW820_08320</name>
</gene>
<keyword evidence="1" id="KW-1133">Transmembrane helix</keyword>
<dbReference type="EMBL" id="QSIO01000003">
    <property type="protein sequence ID" value="RHC94320.1"/>
    <property type="molecule type" value="Genomic_DNA"/>
</dbReference>
<organism evidence="2 3">
    <name type="scientific">Streptococcus parasanguinis</name>
    <dbReference type="NCBI Taxonomy" id="1318"/>
    <lineage>
        <taxon>Bacteria</taxon>
        <taxon>Bacillati</taxon>
        <taxon>Bacillota</taxon>
        <taxon>Bacilli</taxon>
        <taxon>Lactobacillales</taxon>
        <taxon>Streptococcaceae</taxon>
        <taxon>Streptococcus</taxon>
    </lineage>
</organism>
<evidence type="ECO:0000256" key="1">
    <source>
        <dbReference type="SAM" id="Phobius"/>
    </source>
</evidence>
<feature type="transmembrane region" description="Helical" evidence="1">
    <location>
        <begin position="93"/>
        <end position="113"/>
    </location>
</feature>
<keyword evidence="1" id="KW-0472">Membrane</keyword>
<feature type="transmembrane region" description="Helical" evidence="1">
    <location>
        <begin position="210"/>
        <end position="228"/>
    </location>
</feature>
<sequence>MRKIQLKQVLRNKRFVLFTIILPIGWYIFFYQLQKGVSPSILLGIAVFIGVIGNSLATFSKRIASDIGFYSFESRFTSYSVKNYLWDQSIVQLILNSLIFLAVLVVAVLGFHFPVTTSLLVQFFLLSLMGIYFSVIGFVLGVRVDAKTIDTIGFPVIILAAMTIIPFDTLGASGGFMDLVGKLQRAFPGYYYTKLIQDLTEKQTIDATQLGLFVAVFGLNLLFFYLLVPKGKMRN</sequence>
<accession>A0A414CH61</accession>
<proteinExistence type="predicted"/>
<reference evidence="2 3" key="1">
    <citation type="submission" date="2018-08" db="EMBL/GenBank/DDBJ databases">
        <title>A genome reference for cultivated species of the human gut microbiota.</title>
        <authorList>
            <person name="Zou Y."/>
            <person name="Xue W."/>
            <person name="Luo G."/>
        </authorList>
    </citation>
    <scope>NUCLEOTIDE SEQUENCE [LARGE SCALE GENOMIC DNA]</scope>
    <source>
        <strain evidence="2 3">AM33-3BH</strain>
    </source>
</reference>
<dbReference type="RefSeq" id="WP_118095971.1">
    <property type="nucleotide sequence ID" value="NZ_QSIO01000003.1"/>
</dbReference>